<keyword evidence="4" id="KW-0328">Glycosyltransferase</keyword>
<reference evidence="4" key="2">
    <citation type="submission" date="2020-09" db="EMBL/GenBank/DDBJ databases">
        <authorList>
            <person name="Sun Q."/>
            <person name="Zhou Y."/>
        </authorList>
    </citation>
    <scope>NUCLEOTIDE SEQUENCE</scope>
    <source>
        <strain evidence="4">CGMCC 1.12426</strain>
    </source>
</reference>
<dbReference type="GO" id="GO:0016757">
    <property type="term" value="F:glycosyltransferase activity"/>
    <property type="evidence" value="ECO:0007669"/>
    <property type="project" value="UniProtKB-KW"/>
</dbReference>
<feature type="domain" description="Class II Histidinyl-tRNA synthetase (HisRS)-like catalytic core" evidence="3">
    <location>
        <begin position="18"/>
        <end position="211"/>
    </location>
</feature>
<feature type="binding site" evidence="2">
    <location>
        <position position="99"/>
    </location>
    <ligand>
        <name>L-histidine</name>
        <dbReference type="ChEBI" id="CHEBI:57595"/>
    </ligand>
</feature>
<feature type="binding site" evidence="2">
    <location>
        <begin position="328"/>
        <end position="329"/>
    </location>
    <ligand>
        <name>L-histidine</name>
        <dbReference type="ChEBI" id="CHEBI:57595"/>
    </ligand>
</feature>
<gene>
    <name evidence="4" type="primary">hisZ</name>
    <name evidence="4" type="ORF">GCM10011316_26020</name>
</gene>
<evidence type="ECO:0000313" key="5">
    <source>
        <dbReference type="Proteomes" id="UP000605148"/>
    </source>
</evidence>
<dbReference type="GO" id="GO:0004821">
    <property type="term" value="F:histidine-tRNA ligase activity"/>
    <property type="evidence" value="ECO:0007669"/>
    <property type="project" value="TreeGrafter"/>
</dbReference>
<dbReference type="GO" id="GO:0006427">
    <property type="term" value="P:histidyl-tRNA aminoacylation"/>
    <property type="evidence" value="ECO:0007669"/>
    <property type="project" value="TreeGrafter"/>
</dbReference>
<dbReference type="GO" id="GO:0000105">
    <property type="term" value="P:L-histidine biosynthetic process"/>
    <property type="evidence" value="ECO:0007669"/>
    <property type="project" value="UniProtKB-KW"/>
</dbReference>
<evidence type="ECO:0000256" key="2">
    <source>
        <dbReference type="PIRSR" id="PIRSR001549-1"/>
    </source>
</evidence>
<dbReference type="AlphaFoldDB" id="A0A916TLI4"/>
<dbReference type="Proteomes" id="UP000605148">
    <property type="component" value="Unassembled WGS sequence"/>
</dbReference>
<keyword evidence="4" id="KW-0808">Transferase</keyword>
<dbReference type="EMBL" id="BMFA01000007">
    <property type="protein sequence ID" value="GGB52771.1"/>
    <property type="molecule type" value="Genomic_DNA"/>
</dbReference>
<proteinExistence type="predicted"/>
<feature type="binding site" evidence="2">
    <location>
        <position position="324"/>
    </location>
    <ligand>
        <name>L-histidine</name>
        <dbReference type="ChEBI" id="CHEBI:57595"/>
    </ligand>
</feature>
<comment type="caution">
    <text evidence="4">The sequence shown here is derived from an EMBL/GenBank/DDBJ whole genome shotgun (WGS) entry which is preliminary data.</text>
</comment>
<keyword evidence="5" id="KW-1185">Reference proteome</keyword>
<evidence type="ECO:0000256" key="1">
    <source>
        <dbReference type="ARBA" id="ARBA00023102"/>
    </source>
</evidence>
<reference evidence="4" key="1">
    <citation type="journal article" date="2014" name="Int. J. Syst. Evol. Microbiol.">
        <title>Complete genome sequence of Corynebacterium casei LMG S-19264T (=DSM 44701T), isolated from a smear-ripened cheese.</title>
        <authorList>
            <consortium name="US DOE Joint Genome Institute (JGI-PGF)"/>
            <person name="Walter F."/>
            <person name="Albersmeier A."/>
            <person name="Kalinowski J."/>
            <person name="Ruckert C."/>
        </authorList>
    </citation>
    <scope>NUCLEOTIDE SEQUENCE</scope>
    <source>
        <strain evidence="4">CGMCC 1.12426</strain>
    </source>
</reference>
<dbReference type="InterPro" id="IPR004516">
    <property type="entry name" value="HisRS/HisZ"/>
</dbReference>
<keyword evidence="1" id="KW-0028">Amino-acid biosynthesis</keyword>
<feature type="binding site" evidence="2">
    <location>
        <begin position="70"/>
        <end position="72"/>
    </location>
    <ligand>
        <name>L-histidine</name>
        <dbReference type="ChEBI" id="CHEBI:57595"/>
    </ligand>
</feature>
<dbReference type="Pfam" id="PF13393">
    <property type="entry name" value="tRNA-synt_His"/>
    <property type="match status" value="2"/>
</dbReference>
<dbReference type="GO" id="GO:0005737">
    <property type="term" value="C:cytoplasm"/>
    <property type="evidence" value="ECO:0007669"/>
    <property type="project" value="InterPro"/>
</dbReference>
<dbReference type="PANTHER" id="PTHR43707:SF1">
    <property type="entry name" value="HISTIDINE--TRNA LIGASE, MITOCHONDRIAL-RELATED"/>
    <property type="match status" value="1"/>
</dbReference>
<dbReference type="PANTHER" id="PTHR43707">
    <property type="entry name" value="HISTIDYL-TRNA SYNTHETASE"/>
    <property type="match status" value="1"/>
</dbReference>
<keyword evidence="1" id="KW-0368">Histidine biosynthesis</keyword>
<dbReference type="SUPFAM" id="SSF55681">
    <property type="entry name" value="Class II aaRS and biotin synthetases"/>
    <property type="match status" value="1"/>
</dbReference>
<evidence type="ECO:0000313" key="4">
    <source>
        <dbReference type="EMBL" id="GGB52771.1"/>
    </source>
</evidence>
<dbReference type="InterPro" id="IPR045864">
    <property type="entry name" value="aa-tRNA-synth_II/BPL/LPL"/>
</dbReference>
<dbReference type="InterPro" id="IPR041715">
    <property type="entry name" value="HisRS-like_core"/>
</dbReference>
<dbReference type="Gene3D" id="3.30.930.10">
    <property type="entry name" value="Bira Bifunctional Protein, Domain 2"/>
    <property type="match status" value="1"/>
</dbReference>
<sequence length="386" mass="40629">MAGSAQTMKAPEAGQIDAALALFRKAGHTLADPPILQPADLFLDLTGEDIRRRLYLTSGANGVDLCLRPDFTIPVCRAHLDAFGASKPAAYCYHGPVFRQRAEGLGEIPQIGAESFGDPHINAADAAMLALSVKAIHGFNIAEPQIRIGDEGLFVAVLSALGLPNVWQRRLRDLFGEGAKLDAALDRMAGTAGDQMDADNRSGLLAALHGSDPDAAQTIVEDLLSIAGISTVSGRSASEIAQRFLEQAALTSGTADLASAARILKDYLALQAPCDRAGDLLTAFANSHGMDLSAAIDTFEARVAAFAGKSLEPSDMTFHAGFGRRLDYYTGFIFEIYGPAGNQGGPLVGGGRYDRLLNLLGAGEDIPAIGFSIWLDRVAAAQEMCA</sequence>
<dbReference type="PIRSF" id="PIRSF001549">
    <property type="entry name" value="His-tRNA_synth"/>
    <property type="match status" value="1"/>
</dbReference>
<accession>A0A916TLI4</accession>
<name>A0A916TLI4_9HYPH</name>
<feature type="domain" description="Class II Histidinyl-tRNA synthetase (HisRS)-like catalytic core" evidence="3">
    <location>
        <begin position="218"/>
        <end position="378"/>
    </location>
</feature>
<feature type="binding site" evidence="2">
    <location>
        <position position="114"/>
    </location>
    <ligand>
        <name>L-histidine</name>
        <dbReference type="ChEBI" id="CHEBI:57595"/>
    </ligand>
</feature>
<protein>
    <submittedName>
        <fullName evidence="4">ATP phosphoribosyltransferase regulatory subunit</fullName>
    </submittedName>
</protein>
<evidence type="ECO:0000259" key="3">
    <source>
        <dbReference type="Pfam" id="PF13393"/>
    </source>
</evidence>
<dbReference type="NCBIfam" id="NF008953">
    <property type="entry name" value="PRK12295.1-6"/>
    <property type="match status" value="1"/>
</dbReference>
<dbReference type="OrthoDB" id="9797914at2"/>
<dbReference type="RefSeq" id="WP_150496531.1">
    <property type="nucleotide sequence ID" value="NZ_BMFA01000007.1"/>
</dbReference>
<organism evidence="4 5">
    <name type="scientific">Roseibium aquae</name>
    <dbReference type="NCBI Taxonomy" id="1323746"/>
    <lineage>
        <taxon>Bacteria</taxon>
        <taxon>Pseudomonadati</taxon>
        <taxon>Pseudomonadota</taxon>
        <taxon>Alphaproteobacteria</taxon>
        <taxon>Hyphomicrobiales</taxon>
        <taxon>Stappiaceae</taxon>
        <taxon>Roseibium</taxon>
    </lineage>
</organism>
<feature type="binding site" evidence="2">
    <location>
        <position position="110"/>
    </location>
    <ligand>
        <name>L-histidine</name>
        <dbReference type="ChEBI" id="CHEBI:57595"/>
    </ligand>
</feature>